<accession>A0ABY6CVM6</accession>
<evidence type="ECO:0000313" key="1">
    <source>
        <dbReference type="EMBL" id="UXX77784.1"/>
    </source>
</evidence>
<protein>
    <submittedName>
        <fullName evidence="1">Uncharacterized protein</fullName>
    </submittedName>
</protein>
<evidence type="ECO:0000313" key="2">
    <source>
        <dbReference type="Proteomes" id="UP001062165"/>
    </source>
</evidence>
<sequence length="237" mass="28142">MDYINDENEYRKFVFTILFKVTNGLETVNTLYSQLNNKPQFSDTIFISLRALLADKITMDYLLFKSDFKNENVHDKLEWLKYDHIKYTLNNLKIFKSIYETDDKKIQEKRDDLKSAFPNYFDSGGNLKKQYDKLPTIGHMAKEIIAGTPNNSKFQSHLILSFEHYDIYSKYEHLGQLTPYLVFRGYKDQEQDSISTEIQNCIKILVDFIADLITEFHEPEFIERTDYWTNIKKLTSD</sequence>
<dbReference type="EMBL" id="CP106735">
    <property type="protein sequence ID" value="UXX77784.1"/>
    <property type="molecule type" value="Genomic_DNA"/>
</dbReference>
<reference evidence="1" key="1">
    <citation type="submission" date="2022-10" db="EMBL/GenBank/DDBJ databases">
        <title>Comparative genomics and taxonomic characterization of three novel marine species of genus Reichenbachiella exhibiting antioxidant and polysaccharide degradation activities.</title>
        <authorList>
            <person name="Muhammad N."/>
            <person name="Lee Y.-J."/>
            <person name="Ko J."/>
            <person name="Kim S.-G."/>
        </authorList>
    </citation>
    <scope>NUCLEOTIDE SEQUENCE</scope>
    <source>
        <strain evidence="1">Wsw4-B4</strain>
    </source>
</reference>
<keyword evidence="2" id="KW-1185">Reference proteome</keyword>
<proteinExistence type="predicted"/>
<gene>
    <name evidence="1" type="ORF">N7E81_10420</name>
</gene>
<organism evidence="1 2">
    <name type="scientific">Reichenbachiella carrageenanivorans</name>
    <dbReference type="NCBI Taxonomy" id="2979869"/>
    <lineage>
        <taxon>Bacteria</taxon>
        <taxon>Pseudomonadati</taxon>
        <taxon>Bacteroidota</taxon>
        <taxon>Cytophagia</taxon>
        <taxon>Cytophagales</taxon>
        <taxon>Reichenbachiellaceae</taxon>
        <taxon>Reichenbachiella</taxon>
    </lineage>
</organism>
<dbReference type="RefSeq" id="WP_263049531.1">
    <property type="nucleotide sequence ID" value="NZ_CP106735.1"/>
</dbReference>
<dbReference type="Proteomes" id="UP001062165">
    <property type="component" value="Chromosome"/>
</dbReference>
<name>A0ABY6CVM6_9BACT</name>